<proteinExistence type="predicted"/>
<dbReference type="AlphaFoldDB" id="A0A100XIQ6"/>
<dbReference type="InterPro" id="IPR052529">
    <property type="entry name" value="Bact_Transport_Assoc"/>
</dbReference>
<dbReference type="PANTHER" id="PTHR30590:SF2">
    <property type="entry name" value="INNER MEMBRANE PROTEIN"/>
    <property type="match status" value="1"/>
</dbReference>
<feature type="transmembrane region" description="Helical" evidence="2">
    <location>
        <begin position="305"/>
        <end position="332"/>
    </location>
</feature>
<dbReference type="PANTHER" id="PTHR30590">
    <property type="entry name" value="INNER MEMBRANE PROTEIN"/>
    <property type="match status" value="1"/>
</dbReference>
<reference evidence="5" key="2">
    <citation type="submission" date="2016-02" db="EMBL/GenBank/DDBJ databases">
        <title>Draft genome sequence of five rapidly growing Mycobacterium species.</title>
        <authorList>
            <person name="Katahira K."/>
            <person name="Gotou Y."/>
            <person name="Iida K."/>
            <person name="Ogura Y."/>
            <person name="Hayashi T."/>
        </authorList>
    </citation>
    <scope>NUCLEOTIDE SEQUENCE [LARGE SCALE GENOMIC DNA]</scope>
    <source>
        <strain evidence="5">JCM6362</strain>
    </source>
</reference>
<evidence type="ECO:0000313" key="5">
    <source>
        <dbReference type="Proteomes" id="UP000069654"/>
    </source>
</evidence>
<sequence>MASPRYVSLDVLRGIAILGTLGTNIWIYTTPDGLIGYLQGDAAAPGAWRPVEVVLQQLTQGKFLGLLTVMFGIGLALQQRSALRAGLRWPGGYPWRAALLLLDGVVHFVLMTEFDILMGYAVTGWVVSYLLVTGERTQRRIIALAAGVHLALLTALAGALLALGGGEPAEPIGLSPNPYAEGSWWDLVLFRLDNALLFRAETILIFPMSVALFMLGAQLYRAGVLDTRGRPLRRRLMWLGFGAALPIDFILEVCGGMPGLLVSRYVTAPVVALALLAVVAEFCLRRAGRPGPGPVGRSLAAVGRTALSCYILQNLVASAICYGWGLGVAAAVPPQHRVPATIAVYLVVTAIMIAFAHLWLRRFDRGPVEWLWNAGYRALAVDTPDSRTGRSARSPLLTTVLPKERPPERSPHDHSRDPGPGARRHAADR</sequence>
<comment type="caution">
    <text evidence="4">The sequence shown here is derived from an EMBL/GenBank/DDBJ whole genome shotgun (WGS) entry which is preliminary data.</text>
</comment>
<dbReference type="Pfam" id="PF04235">
    <property type="entry name" value="DUF418"/>
    <property type="match status" value="1"/>
</dbReference>
<gene>
    <name evidence="4" type="ORF">RMCT_4328</name>
</gene>
<feature type="transmembrane region" description="Helical" evidence="2">
    <location>
        <begin position="116"/>
        <end position="134"/>
    </location>
</feature>
<feature type="transmembrane region" description="Helical" evidence="2">
    <location>
        <begin position="93"/>
        <end position="110"/>
    </location>
</feature>
<reference evidence="4 5" key="1">
    <citation type="journal article" date="2016" name="Genome Announc.">
        <title>Draft Genome Sequences of Five Rapidly Growing Mycobacterium Species, M. thermoresistibile, M. fortuitum subsp. acetamidolyticum, M. canariasense, M. brisbanense, and M. novocastrense.</title>
        <authorList>
            <person name="Katahira K."/>
            <person name="Ogura Y."/>
            <person name="Gotoh Y."/>
            <person name="Hayashi T."/>
        </authorList>
    </citation>
    <scope>NUCLEOTIDE SEQUENCE [LARGE SCALE GENOMIC DNA]</scope>
    <source>
        <strain evidence="4 5">JCM6362</strain>
    </source>
</reference>
<dbReference type="OrthoDB" id="9807744at2"/>
<evidence type="ECO:0000256" key="2">
    <source>
        <dbReference type="SAM" id="Phobius"/>
    </source>
</evidence>
<feature type="transmembrane region" description="Helical" evidence="2">
    <location>
        <begin position="63"/>
        <end position="81"/>
    </location>
</feature>
<dbReference type="RefSeq" id="WP_003923399.1">
    <property type="nucleotide sequence ID" value="NZ_LT906483.1"/>
</dbReference>
<feature type="transmembrane region" description="Helical" evidence="2">
    <location>
        <begin position="266"/>
        <end position="284"/>
    </location>
</feature>
<feature type="transmembrane region" description="Helical" evidence="2">
    <location>
        <begin position="236"/>
        <end position="260"/>
    </location>
</feature>
<feature type="transmembrane region" description="Helical" evidence="2">
    <location>
        <begin position="196"/>
        <end position="215"/>
    </location>
</feature>
<accession>A0A100XIQ6</accession>
<feature type="domain" description="DUF418" evidence="3">
    <location>
        <begin position="219"/>
        <end position="373"/>
    </location>
</feature>
<dbReference type="Proteomes" id="UP000069654">
    <property type="component" value="Unassembled WGS sequence"/>
</dbReference>
<keyword evidence="2" id="KW-1133">Transmembrane helix</keyword>
<feature type="transmembrane region" description="Helical" evidence="2">
    <location>
        <begin position="141"/>
        <end position="163"/>
    </location>
</feature>
<dbReference type="InterPro" id="IPR007349">
    <property type="entry name" value="DUF418"/>
</dbReference>
<evidence type="ECO:0000313" key="4">
    <source>
        <dbReference type="EMBL" id="GAT17359.1"/>
    </source>
</evidence>
<protein>
    <recommendedName>
        <fullName evidence="3">DUF418 domain-containing protein</fullName>
    </recommendedName>
</protein>
<name>A0A100XIQ6_MYCTH</name>
<dbReference type="EMBL" id="BCTB01000053">
    <property type="protein sequence ID" value="GAT17359.1"/>
    <property type="molecule type" value="Genomic_DNA"/>
</dbReference>
<keyword evidence="2" id="KW-0812">Transmembrane</keyword>
<dbReference type="STRING" id="1797.RMCT_4328"/>
<feature type="transmembrane region" description="Helical" evidence="2">
    <location>
        <begin position="12"/>
        <end position="29"/>
    </location>
</feature>
<feature type="transmembrane region" description="Helical" evidence="2">
    <location>
        <begin position="338"/>
        <end position="360"/>
    </location>
</feature>
<evidence type="ECO:0000259" key="3">
    <source>
        <dbReference type="Pfam" id="PF04235"/>
    </source>
</evidence>
<dbReference type="OMA" id="IFFMNIY"/>
<organism evidence="4 5">
    <name type="scientific">Mycolicibacterium thermoresistibile</name>
    <name type="common">Mycobacterium thermoresistibile</name>
    <dbReference type="NCBI Taxonomy" id="1797"/>
    <lineage>
        <taxon>Bacteria</taxon>
        <taxon>Bacillati</taxon>
        <taxon>Actinomycetota</taxon>
        <taxon>Actinomycetes</taxon>
        <taxon>Mycobacteriales</taxon>
        <taxon>Mycobacteriaceae</taxon>
        <taxon>Mycolicibacterium</taxon>
    </lineage>
</organism>
<feature type="region of interest" description="Disordered" evidence="1">
    <location>
        <begin position="384"/>
        <end position="429"/>
    </location>
</feature>
<feature type="compositionally biased region" description="Basic and acidic residues" evidence="1">
    <location>
        <begin position="402"/>
        <end position="417"/>
    </location>
</feature>
<evidence type="ECO:0000256" key="1">
    <source>
        <dbReference type="SAM" id="MobiDB-lite"/>
    </source>
</evidence>
<keyword evidence="2" id="KW-0472">Membrane</keyword>